<dbReference type="InterPro" id="IPR021109">
    <property type="entry name" value="Peptidase_aspartic_dom_sf"/>
</dbReference>
<dbReference type="Pfam" id="PF00078">
    <property type="entry name" value="RVT_1"/>
    <property type="match status" value="1"/>
</dbReference>
<evidence type="ECO:0000313" key="9">
    <source>
        <dbReference type="EMBL" id="CAB3980651.1"/>
    </source>
</evidence>
<dbReference type="GO" id="GO:0008233">
    <property type="term" value="F:peptidase activity"/>
    <property type="evidence" value="ECO:0007669"/>
    <property type="project" value="UniProtKB-KW"/>
</dbReference>
<evidence type="ECO:0000256" key="1">
    <source>
        <dbReference type="ARBA" id="ARBA00012493"/>
    </source>
</evidence>
<protein>
    <recommendedName>
        <fullName evidence="1">RNA-directed DNA polymerase</fullName>
        <ecNumber evidence="1">2.7.7.49</ecNumber>
    </recommendedName>
</protein>
<dbReference type="FunFam" id="3.10.10.10:FF:000002">
    <property type="entry name" value="Retrovirus-related Pol polyprotein from transposon 17.6-like protein"/>
    <property type="match status" value="1"/>
</dbReference>
<keyword evidence="8" id="KW-0695">RNA-directed DNA polymerase</keyword>
<organism evidence="9 10">
    <name type="scientific">Paramuricea clavata</name>
    <name type="common">Red gorgonian</name>
    <name type="synonym">Violescent sea-whip</name>
    <dbReference type="NCBI Taxonomy" id="317549"/>
    <lineage>
        <taxon>Eukaryota</taxon>
        <taxon>Metazoa</taxon>
        <taxon>Cnidaria</taxon>
        <taxon>Anthozoa</taxon>
        <taxon>Octocorallia</taxon>
        <taxon>Malacalcyonacea</taxon>
        <taxon>Plexauridae</taxon>
        <taxon>Paramuricea</taxon>
    </lineage>
</organism>
<dbReference type="PROSITE" id="PS50994">
    <property type="entry name" value="INTEGRASE"/>
    <property type="match status" value="1"/>
</dbReference>
<dbReference type="Gene3D" id="2.40.70.10">
    <property type="entry name" value="Acid Proteases"/>
    <property type="match status" value="1"/>
</dbReference>
<dbReference type="FunFam" id="3.10.20.370:FF:000001">
    <property type="entry name" value="Retrovirus-related Pol polyprotein from transposon 17.6-like protein"/>
    <property type="match status" value="1"/>
</dbReference>
<dbReference type="GO" id="GO:0008270">
    <property type="term" value="F:zinc ion binding"/>
    <property type="evidence" value="ECO:0007669"/>
    <property type="project" value="InterPro"/>
</dbReference>
<dbReference type="InterPro" id="IPR036875">
    <property type="entry name" value="Znf_CCHC_sf"/>
</dbReference>
<dbReference type="GO" id="GO:0015074">
    <property type="term" value="P:DNA integration"/>
    <property type="evidence" value="ECO:0007669"/>
    <property type="project" value="InterPro"/>
</dbReference>
<dbReference type="EC" id="2.7.7.49" evidence="1"/>
<accession>A0A6S7G481</accession>
<gene>
    <name evidence="9" type="ORF">PACLA_8A029962</name>
</gene>
<dbReference type="InterPro" id="IPR000477">
    <property type="entry name" value="RT_dom"/>
</dbReference>
<dbReference type="Gene3D" id="4.10.60.10">
    <property type="entry name" value="Zinc finger, CCHC-type"/>
    <property type="match status" value="2"/>
</dbReference>
<dbReference type="InterPro" id="IPR001584">
    <property type="entry name" value="Integrase_cat-core"/>
</dbReference>
<keyword evidence="5" id="KW-0540">Nuclease</keyword>
<evidence type="ECO:0000256" key="2">
    <source>
        <dbReference type="ARBA" id="ARBA00022670"/>
    </source>
</evidence>
<sequence>MASSILPSKFDGDDIVAWLREFDACALANGWKDEDKIKKLPAFLRGRAATHFYATPVAERATYDAATKKLKQALCPPVERENYYAKFETRMLRTGEDPSVYKWELEQLLEKADPDLAVEAKSALLSRQFMRGLPSSIRGKLLAHNPTPTLSEMLSFVQRYRAIEDRHVPAHTSASASTHKQTADMDQLVGLMTELVTRQKALEDQVATSQQLYAAAIKQNERPRPKVTCFRCGKQGHIARQCRSSSQRQDRSNVQCYECGRYGHFARECGNYAPLNFQGPSRGTTGRLPEHPFVACLIDGVPVNALLDTGSMKSFISDKVHNIFDFDCGRLDKSQSQRCTSITGGDLNIAGIVSTSVTFSRSKHNYHSSFLVSSNIPYDCVLGWDFITQHKLSVQGDFLGGRSRYQLVGTYGKIPIHAEHPAMKVQSNGVVITEAKSRVVSPNEGSKTNAVLVQSQLKGVNKVILSEGVAIPARSEMVIEGKIQAKDISQVGMISASQADSVRHLQGLHVAHLVVTPVGKTVPVRIANTTTNEIELPKGCKLAEFCPILGQEAVSNNKFPVNCNAVQADNLGQKIDSRLDAGLSNSEKQQVKQVLGEFKELFSDTIGQTNIAHHKIDTGDNPPIRQRARRVPYAFREESNKQIEDMLDNGIISPSTSPWASPIVMVRKKSGELRFCIDYRRLNQITRNDAHPLPRVDDLLDSVGNAKYFTTLDLKSGYWQIPVHPDDREKTAFVTHGGLYEFNRMPFGLATAPATFQRAMELALAGLTYSICLCYLDDIIIFSNSITEHCNRLKAVLTHFRQHNLRLNLAKCTFAAKEVHYLGHMISEDGVSPLPSKIEAIKQIPVPKTVKEVRSFLGLSGYYRRFIKDYAMISAPLTKLTTKTSNKQFNWTADCEHAFTILKTCLCNSPVLVHPKFDREFLLQTDASDIGLGAILSQLDDNGVERPIAYASKILSGRERKYCTAEKEAFAVIFGIRTFRTYLLGRPFKVITDHSALKWLDSMHLKGRLERWVMELQEFQFSVVHKPGKLHSNADALSRLVAHDQSTENTLNTFNSHDPAADNSNCAITLNPTINLRKAQQDDPSISKVIQMKTNHTPKHKLAAWRHDRNLVTFWHHYDKLFVRDGLLYRSLKTKNTHPDPAIVVPKALETEILKGTHDSPFTGHLGVTRTLDRIRKRFFWPNMRKSVENHIRQCDTCVKRKTPALTASNGTAPLQSLQVSEPFTFWALDYMGPLPETNRGNKHILVLMDHFTKWCEAFPTPDQKASTVAKILVDRVFSRFGLPVVLHSDQGANFESTLMHEVCDVMGITKTRTTAYHPQCDGQVERQNRTLQDMLAAFCTKQGNDWDLCLNAVVFAYNTSRQESLQTSPFEIVFGRIPRLPLELELGLPLKDPSTQSEYTQSLRKIFKEVREVARQNLEKARTKQRKCNEERIRTWSPFAPGETVYLRRPKGWKLGAKWIGPFEIVCRMGVDYKIRSSKGKITVVHHDRLKRGYAPVNGGNVVCPAPELGGDRVVYTAPTDDIQPNCDNAPHIPQVRPRNLRQNVHPPDRYGCAA</sequence>
<dbReference type="EMBL" id="CACRXK020000310">
    <property type="protein sequence ID" value="CAB3980651.1"/>
    <property type="molecule type" value="Genomic_DNA"/>
</dbReference>
<evidence type="ECO:0000256" key="4">
    <source>
        <dbReference type="ARBA" id="ARBA00022695"/>
    </source>
</evidence>
<dbReference type="InterPro" id="IPR012337">
    <property type="entry name" value="RNaseH-like_sf"/>
</dbReference>
<dbReference type="Pfam" id="PF17917">
    <property type="entry name" value="RT_RNaseH"/>
    <property type="match status" value="1"/>
</dbReference>
<dbReference type="Gene3D" id="1.10.340.70">
    <property type="match status" value="1"/>
</dbReference>
<dbReference type="FunFam" id="3.30.70.270:FF:000115">
    <property type="entry name" value="Polyprotein of retroviral origin, putative"/>
    <property type="match status" value="1"/>
</dbReference>
<dbReference type="PANTHER" id="PTHR37984">
    <property type="entry name" value="PROTEIN CBG26694"/>
    <property type="match status" value="1"/>
</dbReference>
<dbReference type="Gene3D" id="3.10.20.370">
    <property type="match status" value="1"/>
</dbReference>
<evidence type="ECO:0000313" key="10">
    <source>
        <dbReference type="Proteomes" id="UP001152795"/>
    </source>
</evidence>
<keyword evidence="2" id="KW-0645">Protease</keyword>
<keyword evidence="3" id="KW-0808">Transferase</keyword>
<dbReference type="FunFam" id="3.10.10.10:FF:000007">
    <property type="entry name" value="Retrovirus-related Pol polyprotein from transposon 17.6-like Protein"/>
    <property type="match status" value="1"/>
</dbReference>
<keyword evidence="6" id="KW-0255">Endonuclease</keyword>
<dbReference type="InterPro" id="IPR043128">
    <property type="entry name" value="Rev_trsase/Diguanyl_cyclase"/>
</dbReference>
<dbReference type="Gene3D" id="3.10.10.10">
    <property type="entry name" value="HIV Type 1 Reverse Transcriptase, subunit A, domain 1"/>
    <property type="match status" value="1"/>
</dbReference>
<dbReference type="GO" id="GO:0003964">
    <property type="term" value="F:RNA-directed DNA polymerase activity"/>
    <property type="evidence" value="ECO:0007669"/>
    <property type="project" value="UniProtKB-KW"/>
</dbReference>
<reference evidence="9" key="1">
    <citation type="submission" date="2020-04" db="EMBL/GenBank/DDBJ databases">
        <authorList>
            <person name="Alioto T."/>
            <person name="Alioto T."/>
            <person name="Gomez Garrido J."/>
        </authorList>
    </citation>
    <scope>NUCLEOTIDE SEQUENCE</scope>
    <source>
        <strain evidence="9">A484AB</strain>
    </source>
</reference>
<dbReference type="SUPFAM" id="SSF57756">
    <property type="entry name" value="Retrovirus zinc finger-like domains"/>
    <property type="match status" value="1"/>
</dbReference>
<dbReference type="Pfam" id="PF00098">
    <property type="entry name" value="zf-CCHC"/>
    <property type="match status" value="2"/>
</dbReference>
<dbReference type="SUPFAM" id="SSF50630">
    <property type="entry name" value="Acid proteases"/>
    <property type="match status" value="1"/>
</dbReference>
<keyword evidence="7" id="KW-0378">Hydrolase</keyword>
<dbReference type="FunFam" id="1.10.340.70:FF:000001">
    <property type="entry name" value="Retrovirus-related Pol polyprotein from transposon gypsy-like Protein"/>
    <property type="match status" value="1"/>
</dbReference>
<dbReference type="GO" id="GO:0006508">
    <property type="term" value="P:proteolysis"/>
    <property type="evidence" value="ECO:0007669"/>
    <property type="project" value="UniProtKB-KW"/>
</dbReference>
<dbReference type="OrthoDB" id="9908684at2759"/>
<dbReference type="Gene3D" id="3.30.420.10">
    <property type="entry name" value="Ribonuclease H-like superfamily/Ribonuclease H"/>
    <property type="match status" value="1"/>
</dbReference>
<evidence type="ECO:0000256" key="8">
    <source>
        <dbReference type="ARBA" id="ARBA00022918"/>
    </source>
</evidence>
<dbReference type="CDD" id="cd09274">
    <property type="entry name" value="RNase_HI_RT_Ty3"/>
    <property type="match status" value="1"/>
</dbReference>
<dbReference type="SUPFAM" id="SSF56672">
    <property type="entry name" value="DNA/RNA polymerases"/>
    <property type="match status" value="1"/>
</dbReference>
<dbReference type="CDD" id="cd01647">
    <property type="entry name" value="RT_LTR"/>
    <property type="match status" value="1"/>
</dbReference>
<dbReference type="GO" id="GO:0004519">
    <property type="term" value="F:endonuclease activity"/>
    <property type="evidence" value="ECO:0007669"/>
    <property type="project" value="UniProtKB-KW"/>
</dbReference>
<keyword evidence="10" id="KW-1185">Reference proteome</keyword>
<dbReference type="InterPro" id="IPR050951">
    <property type="entry name" value="Retrovirus_Pol_polyprotein"/>
</dbReference>
<dbReference type="GO" id="GO:0003676">
    <property type="term" value="F:nucleic acid binding"/>
    <property type="evidence" value="ECO:0007669"/>
    <property type="project" value="InterPro"/>
</dbReference>
<evidence type="ECO:0000256" key="5">
    <source>
        <dbReference type="ARBA" id="ARBA00022722"/>
    </source>
</evidence>
<proteinExistence type="predicted"/>
<evidence type="ECO:0000256" key="6">
    <source>
        <dbReference type="ARBA" id="ARBA00022759"/>
    </source>
</evidence>
<comment type="caution">
    <text evidence="9">The sequence shown here is derived from an EMBL/GenBank/DDBJ whole genome shotgun (WGS) entry which is preliminary data.</text>
</comment>
<name>A0A6S7G481_PARCT</name>
<dbReference type="Gene3D" id="3.30.70.270">
    <property type="match status" value="2"/>
</dbReference>
<dbReference type="PROSITE" id="PS50878">
    <property type="entry name" value="RT_POL"/>
    <property type="match status" value="1"/>
</dbReference>
<dbReference type="InterPro" id="IPR001878">
    <property type="entry name" value="Znf_CCHC"/>
</dbReference>
<dbReference type="InterPro" id="IPR043502">
    <property type="entry name" value="DNA/RNA_pol_sf"/>
</dbReference>
<dbReference type="Pfam" id="PF00665">
    <property type="entry name" value="rve"/>
    <property type="match status" value="1"/>
</dbReference>
<evidence type="ECO:0000256" key="7">
    <source>
        <dbReference type="ARBA" id="ARBA00022801"/>
    </source>
</evidence>
<dbReference type="SMART" id="SM00343">
    <property type="entry name" value="ZnF_C2HC"/>
    <property type="match status" value="2"/>
</dbReference>
<dbReference type="SUPFAM" id="SSF53098">
    <property type="entry name" value="Ribonuclease H-like"/>
    <property type="match status" value="1"/>
</dbReference>
<dbReference type="FunFam" id="3.30.420.10:FF:000032">
    <property type="entry name" value="Retrovirus-related Pol polyprotein from transposon 297-like Protein"/>
    <property type="match status" value="1"/>
</dbReference>
<dbReference type="Proteomes" id="UP001152795">
    <property type="component" value="Unassembled WGS sequence"/>
</dbReference>
<dbReference type="InterPro" id="IPR036397">
    <property type="entry name" value="RNaseH_sf"/>
</dbReference>
<dbReference type="Pfam" id="PF17921">
    <property type="entry name" value="Integrase_H2C2"/>
    <property type="match status" value="1"/>
</dbReference>
<dbReference type="InterPro" id="IPR041373">
    <property type="entry name" value="RT_RNaseH"/>
</dbReference>
<dbReference type="PROSITE" id="PS50158">
    <property type="entry name" value="ZF_CCHC"/>
    <property type="match status" value="2"/>
</dbReference>
<dbReference type="PANTHER" id="PTHR37984:SF5">
    <property type="entry name" value="PROTEIN NYNRIN-LIKE"/>
    <property type="match status" value="1"/>
</dbReference>
<keyword evidence="4" id="KW-0548">Nucleotidyltransferase</keyword>
<dbReference type="InterPro" id="IPR041588">
    <property type="entry name" value="Integrase_H2C2"/>
</dbReference>
<evidence type="ECO:0000256" key="3">
    <source>
        <dbReference type="ARBA" id="ARBA00022679"/>
    </source>
</evidence>
<dbReference type="CDD" id="cd00303">
    <property type="entry name" value="retropepsin_like"/>
    <property type="match status" value="1"/>
</dbReference>